<feature type="region of interest" description="Disordered" evidence="5">
    <location>
        <begin position="292"/>
        <end position="327"/>
    </location>
</feature>
<dbReference type="Gene3D" id="1.20.1080.10">
    <property type="entry name" value="Glycerol uptake facilitator protein"/>
    <property type="match status" value="1"/>
</dbReference>
<evidence type="ECO:0000256" key="3">
    <source>
        <dbReference type="ARBA" id="ARBA00022989"/>
    </source>
</evidence>
<evidence type="ECO:0000256" key="1">
    <source>
        <dbReference type="ARBA" id="ARBA00004141"/>
    </source>
</evidence>
<keyword evidence="4 6" id="KW-0472">Membrane</keyword>
<feature type="transmembrane region" description="Helical" evidence="6">
    <location>
        <begin position="191"/>
        <end position="210"/>
    </location>
</feature>
<organism evidence="7 8">
    <name type="scientific">Notoacmeibacter marinus</name>
    <dbReference type="NCBI Taxonomy" id="1876515"/>
    <lineage>
        <taxon>Bacteria</taxon>
        <taxon>Pseudomonadati</taxon>
        <taxon>Pseudomonadota</taxon>
        <taxon>Alphaproteobacteria</taxon>
        <taxon>Hyphomicrobiales</taxon>
        <taxon>Notoacmeibacteraceae</taxon>
        <taxon>Notoacmeibacter</taxon>
    </lineage>
</organism>
<dbReference type="EMBL" id="NBYO01000001">
    <property type="protein sequence ID" value="OXT01737.1"/>
    <property type="molecule type" value="Genomic_DNA"/>
</dbReference>
<dbReference type="GO" id="GO:0015499">
    <property type="term" value="F:formate transmembrane transporter activity"/>
    <property type="evidence" value="ECO:0007669"/>
    <property type="project" value="TreeGrafter"/>
</dbReference>
<proteinExistence type="predicted"/>
<reference evidence="8" key="1">
    <citation type="journal article" date="2017" name="Int. J. Syst. Evol. Microbiol.">
        <title>Notoacmeibacter marinus gen. nov., sp. nov., isolated from the gut of a limpet and proposal of Notoacmeibacteraceae fam. nov. in the order Rhizobiales of the class Alphaproteobacteria.</title>
        <authorList>
            <person name="Huang Z."/>
            <person name="Guo F."/>
            <person name="Lai Q."/>
        </authorList>
    </citation>
    <scope>NUCLEOTIDE SEQUENCE [LARGE SCALE GENOMIC DNA]</scope>
    <source>
        <strain evidence="8">XMTR2A4</strain>
    </source>
</reference>
<evidence type="ECO:0008006" key="9">
    <source>
        <dbReference type="Google" id="ProtNLM"/>
    </source>
</evidence>
<dbReference type="InterPro" id="IPR023271">
    <property type="entry name" value="Aquaporin-like"/>
</dbReference>
<dbReference type="PANTHER" id="PTHR30520">
    <property type="entry name" value="FORMATE TRANSPORTER-RELATED"/>
    <property type="match status" value="1"/>
</dbReference>
<name>A0A231V0V6_9HYPH</name>
<dbReference type="Proteomes" id="UP000215405">
    <property type="component" value="Unassembled WGS sequence"/>
</dbReference>
<evidence type="ECO:0000313" key="7">
    <source>
        <dbReference type="EMBL" id="OXT01737.1"/>
    </source>
</evidence>
<evidence type="ECO:0000313" key="8">
    <source>
        <dbReference type="Proteomes" id="UP000215405"/>
    </source>
</evidence>
<keyword evidence="8" id="KW-1185">Reference proteome</keyword>
<dbReference type="RefSeq" id="WP_094075707.1">
    <property type="nucleotide sequence ID" value="NZ_NBYO01000001.1"/>
</dbReference>
<protein>
    <recommendedName>
        <fullName evidence="9">Transporter (Formate/nitrite transporter family protein)</fullName>
    </recommendedName>
</protein>
<evidence type="ECO:0000256" key="5">
    <source>
        <dbReference type="SAM" id="MobiDB-lite"/>
    </source>
</evidence>
<evidence type="ECO:0000256" key="4">
    <source>
        <dbReference type="ARBA" id="ARBA00023136"/>
    </source>
</evidence>
<feature type="transmembrane region" description="Helical" evidence="6">
    <location>
        <begin position="217"/>
        <end position="237"/>
    </location>
</feature>
<dbReference type="GO" id="GO:0005886">
    <property type="term" value="C:plasma membrane"/>
    <property type="evidence" value="ECO:0007669"/>
    <property type="project" value="TreeGrafter"/>
</dbReference>
<sequence length="327" mass="35748">MRHDPANTKRTLLDDGTERHTAASLTKYEIEKAEWRGPMRAAVVYEVVRRSGDHELERPTKSLVFSSIAAGIVITLSILTEAYLRQALPDTDWAHLIEAMGYTTGFIFVILARQQLFTESTITAVLPVMAKPTANNLFAVARLWTIVFLGNLVGTAIFALWFTFYPPAGPETLEAIREISMRAMEPGFVETIMRGICAGFLIAGVAWLLPSSRGFELHVIFLITYIIALGKFSHVIAGSAEAWYLAFGGYSGFFEVVFGFIVPALIGNVIGGTVLFAFLSFGQVVAELDEKPAEHSNGAPQNDDEDGRICPDEAQTAAASAGHETRK</sequence>
<comment type="caution">
    <text evidence="7">The sequence shown here is derived from an EMBL/GenBank/DDBJ whole genome shotgun (WGS) entry which is preliminary data.</text>
</comment>
<feature type="transmembrane region" description="Helical" evidence="6">
    <location>
        <begin position="96"/>
        <end position="116"/>
    </location>
</feature>
<evidence type="ECO:0000256" key="2">
    <source>
        <dbReference type="ARBA" id="ARBA00022692"/>
    </source>
</evidence>
<keyword evidence="2 6" id="KW-0812">Transmembrane</keyword>
<gene>
    <name evidence="7" type="ORF">B7H23_01900</name>
</gene>
<feature type="transmembrane region" description="Helical" evidence="6">
    <location>
        <begin position="257"/>
        <end position="281"/>
    </location>
</feature>
<dbReference type="PANTHER" id="PTHR30520:SF2">
    <property type="entry name" value="INNER MEMBRANE PROTEIN YFDC"/>
    <property type="match status" value="1"/>
</dbReference>
<keyword evidence="3 6" id="KW-1133">Transmembrane helix</keyword>
<feature type="transmembrane region" description="Helical" evidence="6">
    <location>
        <begin position="137"/>
        <end position="164"/>
    </location>
</feature>
<accession>A0A231V0V6</accession>
<dbReference type="InterPro" id="IPR000292">
    <property type="entry name" value="For/NO2_transpt"/>
</dbReference>
<dbReference type="AlphaFoldDB" id="A0A231V0V6"/>
<dbReference type="Pfam" id="PF01226">
    <property type="entry name" value="Form_Nir_trans"/>
    <property type="match status" value="1"/>
</dbReference>
<comment type="subcellular location">
    <subcellularLocation>
        <location evidence="1">Membrane</location>
        <topology evidence="1">Multi-pass membrane protein</topology>
    </subcellularLocation>
</comment>
<feature type="transmembrane region" description="Helical" evidence="6">
    <location>
        <begin position="63"/>
        <end position="84"/>
    </location>
</feature>
<evidence type="ECO:0000256" key="6">
    <source>
        <dbReference type="SAM" id="Phobius"/>
    </source>
</evidence>